<dbReference type="InterPro" id="IPR052913">
    <property type="entry name" value="Glycopeptide_resist_protein"/>
</dbReference>
<organism evidence="1 2">
    <name type="scientific">Romeriopsis navalis LEGE 11480</name>
    <dbReference type="NCBI Taxonomy" id="2777977"/>
    <lineage>
        <taxon>Bacteria</taxon>
        <taxon>Bacillati</taxon>
        <taxon>Cyanobacteriota</taxon>
        <taxon>Cyanophyceae</taxon>
        <taxon>Leptolyngbyales</taxon>
        <taxon>Leptolyngbyaceae</taxon>
        <taxon>Romeriopsis</taxon>
        <taxon>Romeriopsis navalis</taxon>
    </lineage>
</organism>
<keyword evidence="2" id="KW-1185">Reference proteome</keyword>
<gene>
    <name evidence="1" type="ORF">IQ266_09945</name>
</gene>
<dbReference type="Pfam" id="PF04294">
    <property type="entry name" value="VanW"/>
    <property type="match status" value="1"/>
</dbReference>
<protein>
    <submittedName>
        <fullName evidence="1">VanW family protein</fullName>
    </submittedName>
</protein>
<sequence length="287" mass="32044">MLAIHPAIKRELRTCLTYGETLLKGYPFCYGRQQDMTQAGCYTYPWSEFVTPIPHRPGAEQINADRLWNLQQAAQHIHGLILLPGQLFGFWNRVPKPTLRNGFRAGPAFKRGKVTTDVGGGLCLISTNVFNALLLAGCEILERHHHSMDPYGERRFFPLGRDAMVYHGYRDLIARNATAIPVQLRLEVLPELGIVRSSLWGNAPCPVLVKLDARITATIPAQITGQMSGYQALAQRWVLPMTSNNPETAAWLQDYSTISSYEPCAPYYRENEVAVSQADLVATSVTT</sequence>
<evidence type="ECO:0000313" key="2">
    <source>
        <dbReference type="Proteomes" id="UP000625316"/>
    </source>
</evidence>
<reference evidence="1" key="1">
    <citation type="submission" date="2020-10" db="EMBL/GenBank/DDBJ databases">
        <authorList>
            <person name="Castelo-Branco R."/>
            <person name="Eusebio N."/>
            <person name="Adriana R."/>
            <person name="Vieira A."/>
            <person name="Brugerolle De Fraissinette N."/>
            <person name="Rezende De Castro R."/>
            <person name="Schneider M.P."/>
            <person name="Vasconcelos V."/>
            <person name="Leao P.N."/>
        </authorList>
    </citation>
    <scope>NUCLEOTIDE SEQUENCE</scope>
    <source>
        <strain evidence="1">LEGE 11480</strain>
    </source>
</reference>
<dbReference type="InterPro" id="IPR007391">
    <property type="entry name" value="Vancomycin_resist_VanW"/>
</dbReference>
<proteinExistence type="predicted"/>
<name>A0A928Z479_9CYAN</name>
<dbReference type="Proteomes" id="UP000625316">
    <property type="component" value="Unassembled WGS sequence"/>
</dbReference>
<accession>A0A928Z479</accession>
<evidence type="ECO:0000313" key="1">
    <source>
        <dbReference type="EMBL" id="MBE9030048.1"/>
    </source>
</evidence>
<dbReference type="AlphaFoldDB" id="A0A928Z479"/>
<dbReference type="EMBL" id="JADEXQ010000027">
    <property type="protein sequence ID" value="MBE9030048.1"/>
    <property type="molecule type" value="Genomic_DNA"/>
</dbReference>
<comment type="caution">
    <text evidence="1">The sequence shown here is derived from an EMBL/GenBank/DDBJ whole genome shotgun (WGS) entry which is preliminary data.</text>
</comment>
<dbReference type="PANTHER" id="PTHR35788">
    <property type="entry name" value="EXPORTED PROTEIN-RELATED"/>
    <property type="match status" value="1"/>
</dbReference>
<dbReference type="RefSeq" id="WP_264324874.1">
    <property type="nucleotide sequence ID" value="NZ_JADEXQ010000027.1"/>
</dbReference>
<dbReference type="PANTHER" id="PTHR35788:SF1">
    <property type="entry name" value="EXPORTED PROTEIN"/>
    <property type="match status" value="1"/>
</dbReference>